<organism evidence="4 5">
    <name type="scientific">Angustibacter luteus</name>
    <dbReference type="NCBI Taxonomy" id="658456"/>
    <lineage>
        <taxon>Bacteria</taxon>
        <taxon>Bacillati</taxon>
        <taxon>Actinomycetota</taxon>
        <taxon>Actinomycetes</taxon>
        <taxon>Kineosporiales</taxon>
        <taxon>Kineosporiaceae</taxon>
    </lineage>
</organism>
<dbReference type="GO" id="GO:0016740">
    <property type="term" value="F:transferase activity"/>
    <property type="evidence" value="ECO:0007669"/>
    <property type="project" value="UniProtKB-KW"/>
</dbReference>
<comment type="caution">
    <text evidence="4">The sequence shown here is derived from an EMBL/GenBank/DDBJ whole genome shotgun (WGS) entry which is preliminary data.</text>
</comment>
<protein>
    <submittedName>
        <fullName evidence="4">NTP transferase domain-containing protein</fullName>
    </submittedName>
</protein>
<name>A0ABW1JG55_9ACTN</name>
<evidence type="ECO:0000313" key="5">
    <source>
        <dbReference type="Proteomes" id="UP001596189"/>
    </source>
</evidence>
<keyword evidence="2" id="KW-0548">Nucleotidyltransferase</keyword>
<dbReference type="Pfam" id="PF12804">
    <property type="entry name" value="NTP_transf_3"/>
    <property type="match status" value="1"/>
</dbReference>
<evidence type="ECO:0000313" key="4">
    <source>
        <dbReference type="EMBL" id="MFC6008010.1"/>
    </source>
</evidence>
<dbReference type="PANTHER" id="PTHR43584">
    <property type="entry name" value="NUCLEOTIDYL TRANSFERASE"/>
    <property type="match status" value="1"/>
</dbReference>
<dbReference type="InterPro" id="IPR050065">
    <property type="entry name" value="GlmU-like"/>
</dbReference>
<feature type="domain" description="MobA-like NTP transferase" evidence="3">
    <location>
        <begin position="7"/>
        <end position="150"/>
    </location>
</feature>
<dbReference type="Proteomes" id="UP001596189">
    <property type="component" value="Unassembled WGS sequence"/>
</dbReference>
<proteinExistence type="predicted"/>
<dbReference type="Gene3D" id="3.90.550.10">
    <property type="entry name" value="Spore Coat Polysaccharide Biosynthesis Protein SpsA, Chain A"/>
    <property type="match status" value="1"/>
</dbReference>
<dbReference type="InterPro" id="IPR025877">
    <property type="entry name" value="MobA-like_NTP_Trfase"/>
</dbReference>
<keyword evidence="5" id="KW-1185">Reference proteome</keyword>
<gene>
    <name evidence="4" type="ORF">ACFQDO_12815</name>
</gene>
<evidence type="ECO:0000256" key="1">
    <source>
        <dbReference type="ARBA" id="ARBA00022679"/>
    </source>
</evidence>
<dbReference type="PANTHER" id="PTHR43584:SF8">
    <property type="entry name" value="N-ACETYLMURAMATE ALPHA-1-PHOSPHATE URIDYLYLTRANSFERASE"/>
    <property type="match status" value="1"/>
</dbReference>
<reference evidence="5" key="1">
    <citation type="journal article" date="2019" name="Int. J. Syst. Evol. Microbiol.">
        <title>The Global Catalogue of Microorganisms (GCM) 10K type strain sequencing project: providing services to taxonomists for standard genome sequencing and annotation.</title>
        <authorList>
            <consortium name="The Broad Institute Genomics Platform"/>
            <consortium name="The Broad Institute Genome Sequencing Center for Infectious Disease"/>
            <person name="Wu L."/>
            <person name="Ma J."/>
        </authorList>
    </citation>
    <scope>NUCLEOTIDE SEQUENCE [LARGE SCALE GENOMIC DNA]</scope>
    <source>
        <strain evidence="5">KACC 14249</strain>
    </source>
</reference>
<accession>A0ABW1JG55</accession>
<sequence length="265" mass="28251">MTGSLAAVALAAGRGERMRPLTDTVPKVLMPLGHTTLLDLALDRLAGEAVAPDWVAVNAHYLADQVRARVGNRATVSRERPEALGTAGALGRLRPWLDGRDVLLTNADVYQPGDLSRLTEGWDGERCRLLVADALPGRRADFRTSDGAQVRYVGSCLLPWSAVHELEALPSGLYEVLWRDLDAAGRLDLVRLDPSSVSIDCGTPADYLAANLHASGGHSVVGEGAVVQGSVDRCVVWPGAWVGPDEQLRDVVRAGTREQPITVAG</sequence>
<dbReference type="SUPFAM" id="SSF53448">
    <property type="entry name" value="Nucleotide-diphospho-sugar transferases"/>
    <property type="match status" value="1"/>
</dbReference>
<keyword evidence="1 4" id="KW-0808">Transferase</keyword>
<dbReference type="RefSeq" id="WP_345715301.1">
    <property type="nucleotide sequence ID" value="NZ_BAABFP010000002.1"/>
</dbReference>
<evidence type="ECO:0000256" key="2">
    <source>
        <dbReference type="ARBA" id="ARBA00022695"/>
    </source>
</evidence>
<dbReference type="InterPro" id="IPR029044">
    <property type="entry name" value="Nucleotide-diphossugar_trans"/>
</dbReference>
<dbReference type="EMBL" id="JBHSRD010000004">
    <property type="protein sequence ID" value="MFC6008010.1"/>
    <property type="molecule type" value="Genomic_DNA"/>
</dbReference>
<evidence type="ECO:0000259" key="3">
    <source>
        <dbReference type="Pfam" id="PF12804"/>
    </source>
</evidence>